<organism evidence="1 2">
    <name type="scientific">Dipteronia sinensis</name>
    <dbReference type="NCBI Taxonomy" id="43782"/>
    <lineage>
        <taxon>Eukaryota</taxon>
        <taxon>Viridiplantae</taxon>
        <taxon>Streptophyta</taxon>
        <taxon>Embryophyta</taxon>
        <taxon>Tracheophyta</taxon>
        <taxon>Spermatophyta</taxon>
        <taxon>Magnoliopsida</taxon>
        <taxon>eudicotyledons</taxon>
        <taxon>Gunneridae</taxon>
        <taxon>Pentapetalae</taxon>
        <taxon>rosids</taxon>
        <taxon>malvids</taxon>
        <taxon>Sapindales</taxon>
        <taxon>Sapindaceae</taxon>
        <taxon>Hippocastanoideae</taxon>
        <taxon>Acereae</taxon>
        <taxon>Dipteronia</taxon>
    </lineage>
</organism>
<reference evidence="1" key="1">
    <citation type="journal article" date="2023" name="Plant J.">
        <title>Genome sequences and population genomics provide insights into the demographic history, inbreeding, and mutation load of two 'living fossil' tree species of Dipteronia.</title>
        <authorList>
            <person name="Feng Y."/>
            <person name="Comes H.P."/>
            <person name="Chen J."/>
            <person name="Zhu S."/>
            <person name="Lu R."/>
            <person name="Zhang X."/>
            <person name="Li P."/>
            <person name="Qiu J."/>
            <person name="Olsen K.M."/>
            <person name="Qiu Y."/>
        </authorList>
    </citation>
    <scope>NUCLEOTIDE SEQUENCE</scope>
    <source>
        <strain evidence="1">NBL</strain>
    </source>
</reference>
<accession>A0AAD9ZZI7</accession>
<keyword evidence="2" id="KW-1185">Reference proteome</keyword>
<proteinExistence type="predicted"/>
<dbReference type="Proteomes" id="UP001281410">
    <property type="component" value="Unassembled WGS sequence"/>
</dbReference>
<protein>
    <submittedName>
        <fullName evidence="1">Uncharacterized protein</fullName>
    </submittedName>
</protein>
<gene>
    <name evidence="1" type="ORF">Dsin_021355</name>
</gene>
<dbReference type="AlphaFoldDB" id="A0AAD9ZZI7"/>
<sequence length="109" mass="12598">MKEWLVLVLRKVIVWGVVLMKLKQVELVGNVMMVGQLKVGMLDLLVLVLRNERLLLMVGTQKVGVLGLWKMKHRREAKEESVVTLLKDLAYDQEVPRIETWKRDYGGTV</sequence>
<name>A0AAD9ZZI7_9ROSI</name>
<dbReference type="EMBL" id="JANJYJ010000007">
    <property type="protein sequence ID" value="KAK3197940.1"/>
    <property type="molecule type" value="Genomic_DNA"/>
</dbReference>
<evidence type="ECO:0000313" key="2">
    <source>
        <dbReference type="Proteomes" id="UP001281410"/>
    </source>
</evidence>
<comment type="caution">
    <text evidence="1">The sequence shown here is derived from an EMBL/GenBank/DDBJ whole genome shotgun (WGS) entry which is preliminary data.</text>
</comment>
<evidence type="ECO:0000313" key="1">
    <source>
        <dbReference type="EMBL" id="KAK3197940.1"/>
    </source>
</evidence>